<dbReference type="RefSeq" id="WP_042506280.1">
    <property type="nucleotide sequence ID" value="NZ_BBNQ01000019.1"/>
</dbReference>
<dbReference type="AlphaFoldDB" id="A0A090VK77"/>
<name>A0A090VK77_9FLAO</name>
<protein>
    <submittedName>
        <fullName evidence="1">Uncharacterized protein</fullName>
    </submittedName>
</protein>
<evidence type="ECO:0000313" key="2">
    <source>
        <dbReference type="Proteomes" id="UP000029644"/>
    </source>
</evidence>
<evidence type="ECO:0000313" key="1">
    <source>
        <dbReference type="EMBL" id="GAL64438.1"/>
    </source>
</evidence>
<comment type="caution">
    <text evidence="1">The sequence shown here is derived from an EMBL/GenBank/DDBJ whole genome shotgun (WGS) entry which is preliminary data.</text>
</comment>
<dbReference type="OrthoDB" id="1425738at2"/>
<dbReference type="EMBL" id="BBNQ01000019">
    <property type="protein sequence ID" value="GAL64438.1"/>
    <property type="molecule type" value="Genomic_DNA"/>
</dbReference>
<organism evidence="1 2">
    <name type="scientific">Algibacter lectus</name>
    <dbReference type="NCBI Taxonomy" id="221126"/>
    <lineage>
        <taxon>Bacteria</taxon>
        <taxon>Pseudomonadati</taxon>
        <taxon>Bacteroidota</taxon>
        <taxon>Flavobacteriia</taxon>
        <taxon>Flavobacteriales</taxon>
        <taxon>Flavobacteriaceae</taxon>
        <taxon>Algibacter</taxon>
    </lineage>
</organism>
<dbReference type="Proteomes" id="UP000029644">
    <property type="component" value="Unassembled WGS sequence"/>
</dbReference>
<sequence length="186" mass="21868">MNKILTFILIFLTFNCIDNKKEKEIQPEEVVKSKPIKTEKNIFDFVFRDIKEIEYFSNFEVGTSSVINFEKSKWEYAISEMQNKQKRIIILEKIVETGKPEKKFQILDTIHINNFKTNEFMSFGVCQNNEKADSRIFTVIESSENDFDLEIYTNIKKAWKANLETKKIEEISDISGVNCMNESYGI</sequence>
<accession>A0A090VK77</accession>
<reference evidence="1 2" key="1">
    <citation type="journal article" date="2014" name="Genome Announc.">
        <title>Draft Genome Sequences of Marine Flavobacterium Algibacter lectus Strains SS8 and NR4.</title>
        <authorList>
            <person name="Takatani N."/>
            <person name="Nakanishi M."/>
            <person name="Meirelles P."/>
            <person name="Mino S."/>
            <person name="Suda W."/>
            <person name="Oshima K."/>
            <person name="Hattori M."/>
            <person name="Ohkuma M."/>
            <person name="Hosokawa M."/>
            <person name="Miyashita K."/>
            <person name="Thompson F.L."/>
            <person name="Niwa A."/>
            <person name="Sawabe T."/>
            <person name="Sawabe T."/>
        </authorList>
    </citation>
    <scope>NUCLEOTIDE SEQUENCE [LARGE SCALE GENOMIC DNA]</scope>
    <source>
        <strain evidence="1 2">JCM 19300</strain>
    </source>
</reference>
<gene>
    <name evidence="1" type="ORF">JCM19300_4533</name>
</gene>
<proteinExistence type="predicted"/>